<dbReference type="GO" id="GO:0046872">
    <property type="term" value="F:metal ion binding"/>
    <property type="evidence" value="ECO:0007669"/>
    <property type="project" value="UniProtKB-KW"/>
</dbReference>
<dbReference type="InterPro" id="IPR027417">
    <property type="entry name" value="P-loop_NTPase"/>
</dbReference>
<dbReference type="OrthoDB" id="5817230at2759"/>
<dbReference type="GO" id="GO:0005525">
    <property type="term" value="F:GTP binding"/>
    <property type="evidence" value="ECO:0007669"/>
    <property type="project" value="UniProtKB-KW"/>
</dbReference>
<dbReference type="GO" id="GO:0003924">
    <property type="term" value="F:GTPase activity"/>
    <property type="evidence" value="ECO:0007669"/>
    <property type="project" value="InterPro"/>
</dbReference>
<dbReference type="Proteomes" id="UP000037035">
    <property type="component" value="Unassembled WGS sequence"/>
</dbReference>
<reference evidence="7 8" key="1">
    <citation type="submission" date="2015-08" db="EMBL/GenBank/DDBJ databases">
        <title>Next Generation Sequencing and Analysis of the Genome of Puccinia sorghi L Schw, the Causal Agent of Maize Common Rust.</title>
        <authorList>
            <person name="Rochi L."/>
            <person name="Burguener G."/>
            <person name="Darino M."/>
            <person name="Turjanski A."/>
            <person name="Kreff E."/>
            <person name="Dieguez M.J."/>
            <person name="Sacco F."/>
        </authorList>
    </citation>
    <scope>NUCLEOTIDE SEQUENCE [LARGE SCALE GENOMIC DNA]</scope>
    <source>
        <strain evidence="7 8">RO10H11247</strain>
    </source>
</reference>
<keyword evidence="3 5" id="KW-0342">GTP-binding</keyword>
<dbReference type="PANTHER" id="PTHR10218:SF302">
    <property type="entry name" value="GUANINE NUCLEOTIDE-BINDING PROTEIN ALPHA-5 SUBUNIT"/>
    <property type="match status" value="1"/>
</dbReference>
<dbReference type="AlphaFoldDB" id="A0A0L6V793"/>
<accession>A0A0L6V793</accession>
<dbReference type="EMBL" id="LAVV01007236">
    <property type="protein sequence ID" value="KNZ56638.1"/>
    <property type="molecule type" value="Genomic_DNA"/>
</dbReference>
<dbReference type="PANTHER" id="PTHR10218">
    <property type="entry name" value="GTP-BINDING PROTEIN ALPHA SUBUNIT"/>
    <property type="match status" value="1"/>
</dbReference>
<keyword evidence="2 5" id="KW-0547">Nucleotide-binding</keyword>
<proteinExistence type="predicted"/>
<gene>
    <name evidence="7" type="ORF">VP01_235g5</name>
</gene>
<keyword evidence="1 6" id="KW-0479">Metal-binding</keyword>
<dbReference type="Gene3D" id="1.10.400.10">
    <property type="entry name" value="GI Alpha 1, domain 2-like"/>
    <property type="match status" value="1"/>
</dbReference>
<feature type="binding site" evidence="5">
    <location>
        <begin position="206"/>
        <end position="207"/>
    </location>
    <ligand>
        <name>GTP</name>
        <dbReference type="ChEBI" id="CHEBI:37565"/>
    </ligand>
</feature>
<dbReference type="GO" id="GO:0000750">
    <property type="term" value="P:pheromone-dependent signal transduction involved in conjugation with cellular fusion"/>
    <property type="evidence" value="ECO:0007669"/>
    <property type="project" value="TreeGrafter"/>
</dbReference>
<keyword evidence="4" id="KW-0807">Transducer</keyword>
<dbReference type="PROSITE" id="PS51882">
    <property type="entry name" value="G_ALPHA"/>
    <property type="match status" value="1"/>
</dbReference>
<dbReference type="GO" id="GO:0031683">
    <property type="term" value="F:G-protein beta/gamma-subunit complex binding"/>
    <property type="evidence" value="ECO:0007669"/>
    <property type="project" value="InterPro"/>
</dbReference>
<dbReference type="InterPro" id="IPR011025">
    <property type="entry name" value="GproteinA_insert"/>
</dbReference>
<evidence type="ECO:0000256" key="5">
    <source>
        <dbReference type="PIRSR" id="PIRSR601019-1"/>
    </source>
</evidence>
<comment type="caution">
    <text evidence="7">The sequence shown here is derived from an EMBL/GenBank/DDBJ whole genome shotgun (WGS) entry which is preliminary data.</text>
</comment>
<dbReference type="SUPFAM" id="SSF52540">
    <property type="entry name" value="P-loop containing nucleoside triphosphate hydrolases"/>
    <property type="match status" value="1"/>
</dbReference>
<feature type="binding site" evidence="5">
    <location>
        <begin position="53"/>
        <end position="58"/>
    </location>
    <ligand>
        <name>GTP</name>
        <dbReference type="ChEBI" id="CHEBI:37565"/>
    </ligand>
</feature>
<dbReference type="GO" id="GO:0001664">
    <property type="term" value="F:G protein-coupled receptor binding"/>
    <property type="evidence" value="ECO:0007669"/>
    <property type="project" value="TreeGrafter"/>
</dbReference>
<dbReference type="Pfam" id="PF00503">
    <property type="entry name" value="G-alpha"/>
    <property type="match status" value="1"/>
</dbReference>
<evidence type="ECO:0000256" key="6">
    <source>
        <dbReference type="PIRSR" id="PIRSR601019-2"/>
    </source>
</evidence>
<evidence type="ECO:0000313" key="8">
    <source>
        <dbReference type="Proteomes" id="UP000037035"/>
    </source>
</evidence>
<keyword evidence="6" id="KW-0460">Magnesium</keyword>
<name>A0A0L6V793_9BASI</name>
<feature type="binding site" evidence="5">
    <location>
        <begin position="231"/>
        <end position="237"/>
    </location>
    <ligand>
        <name>GTP</name>
        <dbReference type="ChEBI" id="CHEBI:37565"/>
    </ligand>
</feature>
<evidence type="ECO:0000256" key="4">
    <source>
        <dbReference type="ARBA" id="ARBA00023224"/>
    </source>
</evidence>
<organism evidence="7 8">
    <name type="scientific">Puccinia sorghi</name>
    <dbReference type="NCBI Taxonomy" id="27349"/>
    <lineage>
        <taxon>Eukaryota</taxon>
        <taxon>Fungi</taxon>
        <taxon>Dikarya</taxon>
        <taxon>Basidiomycota</taxon>
        <taxon>Pucciniomycotina</taxon>
        <taxon>Pucciniomycetes</taxon>
        <taxon>Pucciniales</taxon>
        <taxon>Pucciniaceae</taxon>
        <taxon>Puccinia</taxon>
    </lineage>
</organism>
<dbReference type="FunFam" id="3.40.50.300:FF:000720">
    <property type="entry name" value="Guanine nucleotide-binding protein G(k) subunit alpha"/>
    <property type="match status" value="1"/>
</dbReference>
<evidence type="ECO:0000256" key="2">
    <source>
        <dbReference type="ARBA" id="ARBA00022741"/>
    </source>
</evidence>
<evidence type="ECO:0000256" key="3">
    <source>
        <dbReference type="ARBA" id="ARBA00023134"/>
    </source>
</evidence>
<dbReference type="CDD" id="cd00066">
    <property type="entry name" value="G-alpha"/>
    <property type="match status" value="1"/>
</dbReference>
<feature type="binding site" evidence="5">
    <location>
        <begin position="256"/>
        <end position="260"/>
    </location>
    <ligand>
        <name>GTP</name>
        <dbReference type="ChEBI" id="CHEBI:37565"/>
    </ligand>
</feature>
<dbReference type="SMART" id="SM00275">
    <property type="entry name" value="G_alpha"/>
    <property type="match status" value="1"/>
</dbReference>
<dbReference type="VEuPathDB" id="FungiDB:VP01_235g5"/>
<feature type="binding site" evidence="6">
    <location>
        <position position="57"/>
    </location>
    <ligand>
        <name>Mg(2+)</name>
        <dbReference type="ChEBI" id="CHEBI:18420"/>
    </ligand>
</feature>
<dbReference type="GO" id="GO:0005737">
    <property type="term" value="C:cytoplasm"/>
    <property type="evidence" value="ECO:0007669"/>
    <property type="project" value="TreeGrafter"/>
</dbReference>
<dbReference type="Gene3D" id="3.40.50.300">
    <property type="entry name" value="P-loop containing nucleotide triphosphate hydrolases"/>
    <property type="match status" value="1"/>
</dbReference>
<feature type="binding site" evidence="5">
    <location>
        <begin position="325"/>
        <end position="328"/>
    </location>
    <ligand>
        <name>GTP</name>
        <dbReference type="ChEBI" id="CHEBI:37565"/>
    </ligand>
</feature>
<evidence type="ECO:0000256" key="1">
    <source>
        <dbReference type="ARBA" id="ARBA00022723"/>
    </source>
</evidence>
<dbReference type="GO" id="GO:0007186">
    <property type="term" value="P:G protein-coupled receptor signaling pathway"/>
    <property type="evidence" value="ECO:0007669"/>
    <property type="project" value="InterPro"/>
</dbReference>
<dbReference type="InterPro" id="IPR001019">
    <property type="entry name" value="Gprotein_alpha_su"/>
</dbReference>
<feature type="binding site" evidence="6">
    <location>
        <position position="237"/>
    </location>
    <ligand>
        <name>Mg(2+)</name>
        <dbReference type="ChEBI" id="CHEBI:18420"/>
    </ligand>
</feature>
<dbReference type="SUPFAM" id="SSF47895">
    <property type="entry name" value="Transducin (alpha subunit), insertion domain"/>
    <property type="match status" value="1"/>
</dbReference>
<evidence type="ECO:0000313" key="7">
    <source>
        <dbReference type="EMBL" id="KNZ56638.1"/>
    </source>
</evidence>
<dbReference type="STRING" id="27349.A0A0L6V793"/>
<dbReference type="PRINTS" id="PR00318">
    <property type="entry name" value="GPROTEINA"/>
</dbReference>
<sequence>MGCFGSKEISEARYTSIEIDRQIYQEKAAFRYLHHTAFWNTNVIKMLLLGAGESGKSTIVKQMKLIHEGCLLYKFSDRILVLIITSYQLLEPLIAKERDSYKEIIYSNVIESMQAILSAMKLAQIDFQDYYLADAAGIIESLPTSMIDCRLDPQAVTSIRRLWHDPGVKTCFNRSRDFQLRFFPIGPPVTHILNHLPRYFEFRFNDSTAYYLDSIDRIGRPDFQPDDQDILRSRVKTRGISETNFAVGEMQYRLLDVGGQRSERKKWIHCFENVTVIVFLAALSEYDQVLREDDSVNRMEEALNLFDSVCNSRWFSKTSMILFLNKIDIFKQKVVHSPVQNFFPEFATPHSNAEIWKPSADFFRKKFLDLNHSPSKQAAKTYIFLSRQGVRSFDVRNRYIADSACPCERS</sequence>
<dbReference type="GO" id="GO:0005834">
    <property type="term" value="C:heterotrimeric G-protein complex"/>
    <property type="evidence" value="ECO:0007669"/>
    <property type="project" value="TreeGrafter"/>
</dbReference>
<keyword evidence="8" id="KW-1185">Reference proteome</keyword>
<protein>
    <submittedName>
        <fullName evidence="7">Guanine nucleotide-binding protein subunit alpha</fullName>
    </submittedName>
</protein>